<dbReference type="AlphaFoldDB" id="A0A4C1YGR8"/>
<keyword evidence="4" id="KW-0732">Signal</keyword>
<keyword evidence="7" id="KW-0325">Glycoprotein</keyword>
<protein>
    <submittedName>
        <fullName evidence="9">Uncharacterized protein</fullName>
    </submittedName>
</protein>
<evidence type="ECO:0000256" key="1">
    <source>
        <dbReference type="ARBA" id="ARBA00004589"/>
    </source>
</evidence>
<proteinExistence type="predicted"/>
<keyword evidence="10" id="KW-1185">Reference proteome</keyword>
<evidence type="ECO:0000256" key="3">
    <source>
        <dbReference type="ARBA" id="ARBA00022692"/>
    </source>
</evidence>
<gene>
    <name evidence="9" type="ORF">EVAR_76677_1</name>
</gene>
<comment type="subcellular location">
    <subcellularLocation>
        <location evidence="1">Membrane</location>
        <topology evidence="1">Lipid-anchor</topology>
        <topology evidence="1">GPI-anchor</topology>
    </subcellularLocation>
</comment>
<sequence length="259" mass="29238">MQYNQHVTHSTMGKRLIRIPQLPQQYLQMAMPCPLCGVTDRGHGAQKNGILRDSTTSASELLTFCSGHRRSPADRRHSVGESIRCWTCSSDNDPMCQDPFRAEQNQYSNHFILTNCDANVNPNYGFSNNPSRSVCKKQKTYVNGQLITVRSCSWKARDDYTTSCPNNRADNYAFCETCDYDACNSASVSSYFLALLAAPLGLLLFKRTNEYTSHQRAISAHAQLKRQSHQCIANLLGRNRIFVRGRGELFEGSMKMKSE</sequence>
<evidence type="ECO:0000256" key="5">
    <source>
        <dbReference type="ARBA" id="ARBA00022989"/>
    </source>
</evidence>
<dbReference type="STRING" id="151549.A0A4C1YGR8"/>
<dbReference type="CDD" id="cd23593">
    <property type="entry name" value="TFP_LU_ECD_Twit"/>
    <property type="match status" value="1"/>
</dbReference>
<dbReference type="GO" id="GO:0032222">
    <property type="term" value="P:regulation of synaptic transmission, cholinergic"/>
    <property type="evidence" value="ECO:0007669"/>
    <property type="project" value="InterPro"/>
</dbReference>
<keyword evidence="5" id="KW-1133">Transmembrane helix</keyword>
<keyword evidence="3" id="KW-0812">Transmembrane</keyword>
<evidence type="ECO:0000313" key="10">
    <source>
        <dbReference type="Proteomes" id="UP000299102"/>
    </source>
</evidence>
<dbReference type="InterPro" id="IPR050975">
    <property type="entry name" value="Sleep_regulator"/>
</dbReference>
<evidence type="ECO:0000256" key="8">
    <source>
        <dbReference type="ARBA" id="ARBA00023288"/>
    </source>
</evidence>
<dbReference type="PANTHER" id="PTHR33562:SF2">
    <property type="entry name" value="PROTEIN QUIVER"/>
    <property type="match status" value="1"/>
</dbReference>
<evidence type="ECO:0000256" key="6">
    <source>
        <dbReference type="ARBA" id="ARBA00023136"/>
    </source>
</evidence>
<evidence type="ECO:0000256" key="4">
    <source>
        <dbReference type="ARBA" id="ARBA00022729"/>
    </source>
</evidence>
<dbReference type="InterPro" id="IPR031424">
    <property type="entry name" value="QVR-like"/>
</dbReference>
<dbReference type="GO" id="GO:0098552">
    <property type="term" value="C:side of membrane"/>
    <property type="evidence" value="ECO:0007669"/>
    <property type="project" value="UniProtKB-KW"/>
</dbReference>
<accession>A0A4C1YGR8</accession>
<reference evidence="9 10" key="1">
    <citation type="journal article" date="2019" name="Commun. Biol.">
        <title>The bagworm genome reveals a unique fibroin gene that provides high tensile strength.</title>
        <authorList>
            <person name="Kono N."/>
            <person name="Nakamura H."/>
            <person name="Ohtoshi R."/>
            <person name="Tomita M."/>
            <person name="Numata K."/>
            <person name="Arakawa K."/>
        </authorList>
    </citation>
    <scope>NUCLEOTIDE SEQUENCE [LARGE SCALE GENOMIC DNA]</scope>
</reference>
<keyword evidence="8" id="KW-0449">Lipoprotein</keyword>
<organism evidence="9 10">
    <name type="scientific">Eumeta variegata</name>
    <name type="common">Bagworm moth</name>
    <name type="synonym">Eumeta japonica</name>
    <dbReference type="NCBI Taxonomy" id="151549"/>
    <lineage>
        <taxon>Eukaryota</taxon>
        <taxon>Metazoa</taxon>
        <taxon>Ecdysozoa</taxon>
        <taxon>Arthropoda</taxon>
        <taxon>Hexapoda</taxon>
        <taxon>Insecta</taxon>
        <taxon>Pterygota</taxon>
        <taxon>Neoptera</taxon>
        <taxon>Endopterygota</taxon>
        <taxon>Lepidoptera</taxon>
        <taxon>Glossata</taxon>
        <taxon>Ditrysia</taxon>
        <taxon>Tineoidea</taxon>
        <taxon>Psychidae</taxon>
        <taxon>Oiketicinae</taxon>
        <taxon>Eumeta</taxon>
    </lineage>
</organism>
<keyword evidence="6" id="KW-0472">Membrane</keyword>
<dbReference type="GO" id="GO:0030431">
    <property type="term" value="P:sleep"/>
    <property type="evidence" value="ECO:0007669"/>
    <property type="project" value="InterPro"/>
</dbReference>
<comment type="caution">
    <text evidence="9">The sequence shown here is derived from an EMBL/GenBank/DDBJ whole genome shotgun (WGS) entry which is preliminary data.</text>
</comment>
<evidence type="ECO:0000256" key="2">
    <source>
        <dbReference type="ARBA" id="ARBA00022622"/>
    </source>
</evidence>
<dbReference type="OrthoDB" id="75169at2759"/>
<dbReference type="Proteomes" id="UP000299102">
    <property type="component" value="Unassembled WGS sequence"/>
</dbReference>
<evidence type="ECO:0000256" key="7">
    <source>
        <dbReference type="ARBA" id="ARBA00023180"/>
    </source>
</evidence>
<name>A0A4C1YGR8_EUMVA</name>
<dbReference type="EMBL" id="BGZK01001195">
    <property type="protein sequence ID" value="GBP74002.1"/>
    <property type="molecule type" value="Genomic_DNA"/>
</dbReference>
<evidence type="ECO:0000313" key="9">
    <source>
        <dbReference type="EMBL" id="GBP74002.1"/>
    </source>
</evidence>
<keyword evidence="2" id="KW-0336">GPI-anchor</keyword>
<dbReference type="PANTHER" id="PTHR33562">
    <property type="entry name" value="ATILLA, ISOFORM B-RELATED-RELATED"/>
    <property type="match status" value="1"/>
</dbReference>
<dbReference type="Pfam" id="PF17064">
    <property type="entry name" value="QVR"/>
    <property type="match status" value="1"/>
</dbReference>